<keyword evidence="4 6" id="KW-0067">ATP-binding</keyword>
<evidence type="ECO:0000313" key="7">
    <source>
        <dbReference type="Proteomes" id="UP001623592"/>
    </source>
</evidence>
<name>A0ABW8TE58_9CLOT</name>
<protein>
    <submittedName>
        <fullName evidence="6">Metal ABC transporter ATP-binding protein</fullName>
    </submittedName>
</protein>
<evidence type="ECO:0000256" key="3">
    <source>
        <dbReference type="ARBA" id="ARBA00022741"/>
    </source>
</evidence>
<keyword evidence="2" id="KW-0813">Transport</keyword>
<dbReference type="InterPro" id="IPR050153">
    <property type="entry name" value="Metal_Ion_Import_ABC"/>
</dbReference>
<dbReference type="GO" id="GO:0005524">
    <property type="term" value="F:ATP binding"/>
    <property type="evidence" value="ECO:0007669"/>
    <property type="project" value="UniProtKB-KW"/>
</dbReference>
<dbReference type="PROSITE" id="PS00211">
    <property type="entry name" value="ABC_TRANSPORTER_1"/>
    <property type="match status" value="1"/>
</dbReference>
<dbReference type="Gene3D" id="3.40.50.300">
    <property type="entry name" value="P-loop containing nucleotide triphosphate hydrolases"/>
    <property type="match status" value="1"/>
</dbReference>
<dbReference type="SMART" id="SM00382">
    <property type="entry name" value="AAA"/>
    <property type="match status" value="1"/>
</dbReference>
<evidence type="ECO:0000256" key="2">
    <source>
        <dbReference type="ARBA" id="ARBA00022448"/>
    </source>
</evidence>
<proteinExistence type="inferred from homology"/>
<evidence type="ECO:0000256" key="4">
    <source>
        <dbReference type="ARBA" id="ARBA00022840"/>
    </source>
</evidence>
<evidence type="ECO:0000256" key="1">
    <source>
        <dbReference type="ARBA" id="ARBA00005417"/>
    </source>
</evidence>
<accession>A0ABW8TE58</accession>
<dbReference type="SUPFAM" id="SSF52540">
    <property type="entry name" value="P-loop containing nucleoside triphosphate hydrolases"/>
    <property type="match status" value="1"/>
</dbReference>
<dbReference type="PANTHER" id="PTHR42734:SF17">
    <property type="entry name" value="METAL TRANSPORT SYSTEM ATP-BINDING PROTEIN TM_0124-RELATED"/>
    <property type="match status" value="1"/>
</dbReference>
<comment type="caution">
    <text evidence="6">The sequence shown here is derived from an EMBL/GenBank/DDBJ whole genome shotgun (WGS) entry which is preliminary data.</text>
</comment>
<organism evidence="6 7">
    <name type="scientific">Clostridium neuense</name>
    <dbReference type="NCBI Taxonomy" id="1728934"/>
    <lineage>
        <taxon>Bacteria</taxon>
        <taxon>Bacillati</taxon>
        <taxon>Bacillota</taxon>
        <taxon>Clostridia</taxon>
        <taxon>Eubacteriales</taxon>
        <taxon>Clostridiaceae</taxon>
        <taxon>Clostridium</taxon>
    </lineage>
</organism>
<dbReference type="EMBL" id="JBJIAA010000006">
    <property type="protein sequence ID" value="MFL0250496.1"/>
    <property type="molecule type" value="Genomic_DNA"/>
</dbReference>
<evidence type="ECO:0000313" key="6">
    <source>
        <dbReference type="EMBL" id="MFL0250496.1"/>
    </source>
</evidence>
<gene>
    <name evidence="6" type="ORF">ACJDT4_08690</name>
</gene>
<reference evidence="6 7" key="1">
    <citation type="submission" date="2024-11" db="EMBL/GenBank/DDBJ databases">
        <authorList>
            <person name="Heng Y.C."/>
            <person name="Lim A.C.H."/>
            <person name="Lee J.K.Y."/>
            <person name="Kittelmann S."/>
        </authorList>
    </citation>
    <scope>NUCLEOTIDE SEQUENCE [LARGE SCALE GENOMIC DNA]</scope>
    <source>
        <strain evidence="6 7">WILCCON 0114</strain>
    </source>
</reference>
<dbReference type="Proteomes" id="UP001623592">
    <property type="component" value="Unassembled WGS sequence"/>
</dbReference>
<dbReference type="PANTHER" id="PTHR42734">
    <property type="entry name" value="METAL TRANSPORT SYSTEM ATP-BINDING PROTEIN TM_0124-RELATED"/>
    <property type="match status" value="1"/>
</dbReference>
<dbReference type="Pfam" id="PF00005">
    <property type="entry name" value="ABC_tran"/>
    <property type="match status" value="1"/>
</dbReference>
<dbReference type="PROSITE" id="PS50893">
    <property type="entry name" value="ABC_TRANSPORTER_2"/>
    <property type="match status" value="1"/>
</dbReference>
<dbReference type="InterPro" id="IPR027417">
    <property type="entry name" value="P-loop_NTPase"/>
</dbReference>
<comment type="similarity">
    <text evidence="1">Belongs to the ABC transporter superfamily.</text>
</comment>
<dbReference type="RefSeq" id="WP_406787165.1">
    <property type="nucleotide sequence ID" value="NZ_JBJIAA010000006.1"/>
</dbReference>
<dbReference type="InterPro" id="IPR003593">
    <property type="entry name" value="AAA+_ATPase"/>
</dbReference>
<keyword evidence="3" id="KW-0547">Nucleotide-binding</keyword>
<sequence length="221" mass="24505">MIDIKNLCFSYTKSSDYILNNINIEIKDGTYTSIIGENGCGKSTLVKLILKLLSPSSGTIETNSKRISYVPQVMENFNFGFPITVFEILNCHMKTLHLRNSSIISNSLRSVGMSDFKNSLIGDLSGGQRQKIFIARALIGNPDTIIMDEPSTGIDTKSQNDIYTTLKHLNRNNKVTIISVEHNLKAAYSCSTHILKLDSGNGVLLKTSDFLHSNLEVIQND</sequence>
<evidence type="ECO:0000259" key="5">
    <source>
        <dbReference type="PROSITE" id="PS50893"/>
    </source>
</evidence>
<keyword evidence="7" id="KW-1185">Reference proteome</keyword>
<feature type="domain" description="ABC transporter" evidence="5">
    <location>
        <begin position="2"/>
        <end position="220"/>
    </location>
</feature>
<dbReference type="InterPro" id="IPR017871">
    <property type="entry name" value="ABC_transporter-like_CS"/>
</dbReference>
<dbReference type="InterPro" id="IPR003439">
    <property type="entry name" value="ABC_transporter-like_ATP-bd"/>
</dbReference>